<dbReference type="InterPro" id="IPR025354">
    <property type="entry name" value="DUF4258"/>
</dbReference>
<dbReference type="Proteomes" id="UP000229307">
    <property type="component" value="Unassembled WGS sequence"/>
</dbReference>
<evidence type="ECO:0000313" key="1">
    <source>
        <dbReference type="EMBL" id="PIZ16757.1"/>
    </source>
</evidence>
<evidence type="ECO:0000313" key="2">
    <source>
        <dbReference type="Proteomes" id="UP000229307"/>
    </source>
</evidence>
<evidence type="ECO:0008006" key="3">
    <source>
        <dbReference type="Google" id="ProtNLM"/>
    </source>
</evidence>
<name>A0A2M7SB35_9BACT</name>
<reference evidence="2" key="1">
    <citation type="submission" date="2017-09" db="EMBL/GenBank/DDBJ databases">
        <title>Depth-based differentiation of microbial function through sediment-hosted aquifers and enrichment of novel symbionts in the deep terrestrial subsurface.</title>
        <authorList>
            <person name="Probst A.J."/>
            <person name="Ladd B."/>
            <person name="Jarett J.K."/>
            <person name="Geller-Mcgrath D.E."/>
            <person name="Sieber C.M.K."/>
            <person name="Emerson J.B."/>
            <person name="Anantharaman K."/>
            <person name="Thomas B.C."/>
            <person name="Malmstrom R."/>
            <person name="Stieglmeier M."/>
            <person name="Klingl A."/>
            <person name="Woyke T."/>
            <person name="Ryan C.M."/>
            <person name="Banfield J.F."/>
        </authorList>
    </citation>
    <scope>NUCLEOTIDE SEQUENCE [LARGE SCALE GENOMIC DNA]</scope>
</reference>
<proteinExistence type="predicted"/>
<dbReference type="AlphaFoldDB" id="A0A2M7SB35"/>
<organism evidence="1 2">
    <name type="scientific">Candidatus Desantisbacteria bacterium CG_4_10_14_0_8_um_filter_48_22</name>
    <dbReference type="NCBI Taxonomy" id="1974543"/>
    <lineage>
        <taxon>Bacteria</taxon>
        <taxon>Candidatus Desantisiibacteriota</taxon>
    </lineage>
</organism>
<sequence>MKKCSRLKLSSHAKSEMLNEEYGFIREEEIKEAILNGEIIEEYPEDRPYSSCLILGFTEKKRPLHIACAPVPGEDLLIVITIYQPSPSLWIDYRRRK</sequence>
<comment type="caution">
    <text evidence="1">The sequence shown here is derived from an EMBL/GenBank/DDBJ whole genome shotgun (WGS) entry which is preliminary data.</text>
</comment>
<dbReference type="Pfam" id="PF14076">
    <property type="entry name" value="DUF4258"/>
    <property type="match status" value="1"/>
</dbReference>
<gene>
    <name evidence="1" type="ORF">COY52_06225</name>
</gene>
<dbReference type="EMBL" id="PFMR01000168">
    <property type="protein sequence ID" value="PIZ16757.1"/>
    <property type="molecule type" value="Genomic_DNA"/>
</dbReference>
<protein>
    <recommendedName>
        <fullName evidence="3">DUF4258 domain-containing protein</fullName>
    </recommendedName>
</protein>
<accession>A0A2M7SB35</accession>